<keyword evidence="2" id="KW-0479">Metal-binding</keyword>
<evidence type="ECO:0000256" key="5">
    <source>
        <dbReference type="ARBA" id="ARBA00023242"/>
    </source>
</evidence>
<comment type="subcellular location">
    <subcellularLocation>
        <location evidence="1">Nucleus</location>
    </subcellularLocation>
</comment>
<evidence type="ECO:0000256" key="2">
    <source>
        <dbReference type="ARBA" id="ARBA00022723"/>
    </source>
</evidence>
<gene>
    <name evidence="6" type="ORF">LC_TR7417_c7_g1_i1_g.25966</name>
</gene>
<dbReference type="InterPro" id="IPR052035">
    <property type="entry name" value="ZnF_BED_domain_contain"/>
</dbReference>
<keyword evidence="3" id="KW-0863">Zinc-finger</keyword>
<dbReference type="PANTHER" id="PTHR46481:SF10">
    <property type="entry name" value="ZINC FINGER BED DOMAIN-CONTAINING PROTEIN 39"/>
    <property type="match status" value="1"/>
</dbReference>
<organism evidence="6">
    <name type="scientific">Noccaea caerulescens</name>
    <name type="common">Alpine penny-cress</name>
    <name type="synonym">Thlaspi caerulescens</name>
    <dbReference type="NCBI Taxonomy" id="107243"/>
    <lineage>
        <taxon>Eukaryota</taxon>
        <taxon>Viridiplantae</taxon>
        <taxon>Streptophyta</taxon>
        <taxon>Embryophyta</taxon>
        <taxon>Tracheophyta</taxon>
        <taxon>Spermatophyta</taxon>
        <taxon>Magnoliopsida</taxon>
        <taxon>eudicotyledons</taxon>
        <taxon>Gunneridae</taxon>
        <taxon>Pentapetalae</taxon>
        <taxon>rosids</taxon>
        <taxon>malvids</taxon>
        <taxon>Brassicales</taxon>
        <taxon>Brassicaceae</taxon>
        <taxon>Coluteocarpeae</taxon>
        <taxon>Noccaea</taxon>
    </lineage>
</organism>
<proteinExistence type="predicted"/>
<reference evidence="6" key="1">
    <citation type="submission" date="2016-07" db="EMBL/GenBank/DDBJ databases">
        <title>De novo transcriptome assembly of four accessions of the metal hyperaccumulator plant Noccaea caerulescens.</title>
        <authorList>
            <person name="Blande D."/>
            <person name="Halimaa P."/>
            <person name="Tervahauta A.I."/>
            <person name="Aarts M.G."/>
            <person name="Karenlampi S.O."/>
        </authorList>
    </citation>
    <scope>NUCLEOTIDE SEQUENCE</scope>
</reference>
<evidence type="ECO:0000256" key="3">
    <source>
        <dbReference type="ARBA" id="ARBA00022771"/>
    </source>
</evidence>
<sequence length="161" mass="18866">MQEILKDRLNLDKNLVCEGDYFHIRCCAHILKLIVQDGLDVISTALSKIRDTVKYIKASTSRRIQLADCVESDGEVVLSLDVQNIWNSTYVMLEKALKYQRSLKRFKLVDKNYKHCPSSEEWKRAKIIHDILKPIFYSITTLMSGRSYYTSNLYFAHIWKI</sequence>
<dbReference type="InterPro" id="IPR012337">
    <property type="entry name" value="RNaseH-like_sf"/>
</dbReference>
<dbReference type="GO" id="GO:0008270">
    <property type="term" value="F:zinc ion binding"/>
    <property type="evidence" value="ECO:0007669"/>
    <property type="project" value="UniProtKB-KW"/>
</dbReference>
<dbReference type="PANTHER" id="PTHR46481">
    <property type="entry name" value="ZINC FINGER BED DOMAIN-CONTAINING PROTEIN 4"/>
    <property type="match status" value="1"/>
</dbReference>
<keyword evidence="4" id="KW-0862">Zinc</keyword>
<name>A0A1J3FJV6_NOCCA</name>
<dbReference type="AlphaFoldDB" id="A0A1J3FJV6"/>
<protein>
    <submittedName>
        <fullName evidence="6">Putative AC transposase</fullName>
    </submittedName>
</protein>
<dbReference type="SUPFAM" id="SSF53098">
    <property type="entry name" value="Ribonuclease H-like"/>
    <property type="match status" value="1"/>
</dbReference>
<accession>A0A1J3FJV6</accession>
<dbReference type="GO" id="GO:0005634">
    <property type="term" value="C:nucleus"/>
    <property type="evidence" value="ECO:0007669"/>
    <property type="project" value="UniProtKB-SubCell"/>
</dbReference>
<keyword evidence="5" id="KW-0539">Nucleus</keyword>
<evidence type="ECO:0000256" key="1">
    <source>
        <dbReference type="ARBA" id="ARBA00004123"/>
    </source>
</evidence>
<dbReference type="EMBL" id="GEVK01010024">
    <property type="protein sequence ID" value="JAU42808.1"/>
    <property type="molecule type" value="Transcribed_RNA"/>
</dbReference>
<evidence type="ECO:0000256" key="4">
    <source>
        <dbReference type="ARBA" id="ARBA00022833"/>
    </source>
</evidence>
<evidence type="ECO:0000313" key="6">
    <source>
        <dbReference type="EMBL" id="JAU42808.1"/>
    </source>
</evidence>